<evidence type="ECO:0000313" key="3">
    <source>
        <dbReference type="Proteomes" id="UP001448207"/>
    </source>
</evidence>
<comment type="caution">
    <text evidence="2">The sequence shown here is derived from an EMBL/GenBank/DDBJ whole genome shotgun (WGS) entry which is preliminary data.</text>
</comment>
<feature type="transmembrane region" description="Helical" evidence="1">
    <location>
        <begin position="65"/>
        <end position="81"/>
    </location>
</feature>
<accession>A0ABR3B9V0</accession>
<organism evidence="2 3">
    <name type="scientific">Phycomyces blakesleeanus</name>
    <dbReference type="NCBI Taxonomy" id="4837"/>
    <lineage>
        <taxon>Eukaryota</taxon>
        <taxon>Fungi</taxon>
        <taxon>Fungi incertae sedis</taxon>
        <taxon>Mucoromycota</taxon>
        <taxon>Mucoromycotina</taxon>
        <taxon>Mucoromycetes</taxon>
        <taxon>Mucorales</taxon>
        <taxon>Phycomycetaceae</taxon>
        <taxon>Phycomyces</taxon>
    </lineage>
</organism>
<gene>
    <name evidence="2" type="ORF">J3Q64DRAFT_1344577</name>
</gene>
<keyword evidence="1" id="KW-0472">Membrane</keyword>
<dbReference type="Proteomes" id="UP001448207">
    <property type="component" value="Unassembled WGS sequence"/>
</dbReference>
<keyword evidence="1" id="KW-0812">Transmembrane</keyword>
<evidence type="ECO:0000313" key="2">
    <source>
        <dbReference type="EMBL" id="KAL0092160.1"/>
    </source>
</evidence>
<feature type="transmembrane region" description="Helical" evidence="1">
    <location>
        <begin position="6"/>
        <end position="24"/>
    </location>
</feature>
<evidence type="ECO:0008006" key="4">
    <source>
        <dbReference type="Google" id="ProtNLM"/>
    </source>
</evidence>
<sequence length="82" mass="9622">MVPEILFFSLFSFHIFLFLFSFLFPSALNLGCLQLTDALLVIKSSTTYFSYGVHVKLHFKRFGRSLLYMNVYPALSFFFLLF</sequence>
<name>A0ABR3B9V0_PHYBL</name>
<keyword evidence="3" id="KW-1185">Reference proteome</keyword>
<proteinExistence type="predicted"/>
<protein>
    <recommendedName>
        <fullName evidence="4">Secreted protein</fullName>
    </recommendedName>
</protein>
<dbReference type="EMBL" id="JBCLYO010000003">
    <property type="protein sequence ID" value="KAL0092160.1"/>
    <property type="molecule type" value="Genomic_DNA"/>
</dbReference>
<keyword evidence="1" id="KW-1133">Transmembrane helix</keyword>
<reference evidence="2 3" key="1">
    <citation type="submission" date="2024-04" db="EMBL/GenBank/DDBJ databases">
        <title>Symmetric and asymmetric DNA N6-adenine methylation regulates different biological responses in Mucorales.</title>
        <authorList>
            <consortium name="Lawrence Berkeley National Laboratory"/>
            <person name="Lax C."/>
            <person name="Mondo S.J."/>
            <person name="Osorio-Concepcion M."/>
            <person name="Muszewska A."/>
            <person name="Corrochano-Luque M."/>
            <person name="Gutierrez G."/>
            <person name="Riley R."/>
            <person name="Lipzen A."/>
            <person name="Guo J."/>
            <person name="Hundley H."/>
            <person name="Amirebrahimi M."/>
            <person name="Ng V."/>
            <person name="Lorenzo-Gutierrez D."/>
            <person name="Binder U."/>
            <person name="Yang J."/>
            <person name="Song Y."/>
            <person name="Canovas D."/>
            <person name="Navarro E."/>
            <person name="Freitag M."/>
            <person name="Gabaldon T."/>
            <person name="Grigoriev I.V."/>
            <person name="Corrochano L.M."/>
            <person name="Nicolas F.E."/>
            <person name="Garre V."/>
        </authorList>
    </citation>
    <scope>NUCLEOTIDE SEQUENCE [LARGE SCALE GENOMIC DNA]</scope>
    <source>
        <strain evidence="2 3">L51</strain>
    </source>
</reference>
<evidence type="ECO:0000256" key="1">
    <source>
        <dbReference type="SAM" id="Phobius"/>
    </source>
</evidence>